<dbReference type="RefSeq" id="WP_262977226.1">
    <property type="nucleotide sequence ID" value="NZ_CAMAPB010000058.1"/>
</dbReference>
<dbReference type="Pfam" id="PF05472">
    <property type="entry name" value="Ter"/>
    <property type="match status" value="1"/>
</dbReference>
<evidence type="ECO:0000256" key="1">
    <source>
        <dbReference type="ARBA" id="ARBA00022490"/>
    </source>
</evidence>
<proteinExistence type="predicted"/>
<name>A0A9W4VUJ3_PSEHA</name>
<reference evidence="4" key="1">
    <citation type="submission" date="2022-07" db="EMBL/GenBank/DDBJ databases">
        <authorList>
            <person name="Criscuolo A."/>
        </authorList>
    </citation>
    <scope>NUCLEOTIDE SEQUENCE</scope>
    <source>
        <strain evidence="4">CIP103197</strain>
    </source>
</reference>
<protein>
    <submittedName>
        <fullName evidence="4">DNA replication terminus site-binding protein</fullName>
    </submittedName>
</protein>
<dbReference type="InterPro" id="IPR036384">
    <property type="entry name" value="Tus_sf"/>
</dbReference>
<dbReference type="GO" id="GO:0003677">
    <property type="term" value="F:DNA binding"/>
    <property type="evidence" value="ECO:0007669"/>
    <property type="project" value="UniProtKB-KW"/>
</dbReference>
<dbReference type="EMBL" id="CAMAPB010000058">
    <property type="protein sequence ID" value="CAH9064522.1"/>
    <property type="molecule type" value="Genomic_DNA"/>
</dbReference>
<dbReference type="SUPFAM" id="SSF56596">
    <property type="entry name" value="Replication terminator protein (Tus)"/>
    <property type="match status" value="1"/>
</dbReference>
<organism evidence="4 5">
    <name type="scientific">Pseudoalteromonas haloplanktis</name>
    <name type="common">Alteromonas haloplanktis</name>
    <dbReference type="NCBI Taxonomy" id="228"/>
    <lineage>
        <taxon>Bacteria</taxon>
        <taxon>Pseudomonadati</taxon>
        <taxon>Pseudomonadota</taxon>
        <taxon>Gammaproteobacteria</taxon>
        <taxon>Alteromonadales</taxon>
        <taxon>Pseudoalteromonadaceae</taxon>
        <taxon>Pseudoalteromonas</taxon>
    </lineage>
</organism>
<dbReference type="InterPro" id="IPR008865">
    <property type="entry name" value="DNA_replication_term_site-bd"/>
</dbReference>
<dbReference type="GO" id="GO:0006274">
    <property type="term" value="P:DNA replication termination"/>
    <property type="evidence" value="ECO:0007669"/>
    <property type="project" value="InterPro"/>
</dbReference>
<dbReference type="Gene3D" id="3.50.14.10">
    <property type="entry name" value="Replication terminator Tus, domain 1 superfamily/Replication terminator Tus"/>
    <property type="match status" value="1"/>
</dbReference>
<evidence type="ECO:0000256" key="2">
    <source>
        <dbReference type="ARBA" id="ARBA00022705"/>
    </source>
</evidence>
<comment type="caution">
    <text evidence="4">The sequence shown here is derived from an EMBL/GenBank/DDBJ whole genome shotgun (WGS) entry which is preliminary data.</text>
</comment>
<evidence type="ECO:0000313" key="5">
    <source>
        <dbReference type="Proteomes" id="UP001152447"/>
    </source>
</evidence>
<accession>A0A9W4VUJ3</accession>
<dbReference type="GO" id="GO:0005737">
    <property type="term" value="C:cytoplasm"/>
    <property type="evidence" value="ECO:0007669"/>
    <property type="project" value="InterPro"/>
</dbReference>
<keyword evidence="1" id="KW-0963">Cytoplasm</keyword>
<keyword evidence="2" id="KW-0235">DNA replication</keyword>
<evidence type="ECO:0000313" key="4">
    <source>
        <dbReference type="EMBL" id="CAH9064522.1"/>
    </source>
</evidence>
<evidence type="ECO:0000256" key="3">
    <source>
        <dbReference type="ARBA" id="ARBA00023125"/>
    </source>
</evidence>
<dbReference type="Proteomes" id="UP001152447">
    <property type="component" value="Unassembled WGS sequence"/>
</dbReference>
<gene>
    <name evidence="4" type="primary">tus_2</name>
    <name evidence="4" type="ORF">PSEHALCIP103_03167</name>
</gene>
<keyword evidence="3" id="KW-0238">DNA-binding</keyword>
<dbReference type="InterPro" id="IPR036381">
    <property type="entry name" value="Tus_dom1"/>
</dbReference>
<dbReference type="AlphaFoldDB" id="A0A9W4VUJ3"/>
<dbReference type="Gene3D" id="3.30.54.10">
    <property type="match status" value="1"/>
</dbReference>
<keyword evidence="5" id="KW-1185">Reference proteome</keyword>
<sequence>MALIKQIENLLNSLVEATATLNETLQSAPLINAVCYKLPVETGNHEVENGWQFISPTQHCDFNALVMATASYAKFTPDYDYSPKYPFRLPGLLQYPLEFENHISHLVGQCNLIKEQIRLSLVSSQLNPSQKRTIIQTVCPNAITLQIYRLINCPVGPAKRVGFTWCNKNSMRRINKIEFIKYLKNSMNNPPAGLNKAEWQPYVSKEIELVEAVKAKTIKIKRPLPVTPKLNVSFQDDTKSVMLYAHTPTIVFGDTPAAISPLKQYINKSCKVNLNNYLIKRLYVLNAFD</sequence>